<dbReference type="OrthoDB" id="7677057at2759"/>
<dbReference type="RefSeq" id="XP_030763705.1">
    <property type="nucleotide sequence ID" value="XM_030907845.1"/>
</dbReference>
<dbReference type="GO" id="GO:0005886">
    <property type="term" value="C:plasma membrane"/>
    <property type="evidence" value="ECO:0007669"/>
    <property type="project" value="UniProtKB-SubCell"/>
</dbReference>
<dbReference type="GeneID" id="115888212"/>
<keyword evidence="4" id="KW-0812">Transmembrane</keyword>
<keyword evidence="9" id="KW-0807">Transducer</keyword>
<keyword evidence="6" id="KW-1133">Transmembrane helix</keyword>
<reference evidence="11" key="1">
    <citation type="submission" date="2025-08" db="UniProtKB">
        <authorList>
            <consortium name="RefSeq"/>
        </authorList>
    </citation>
    <scope>IDENTIFICATION</scope>
    <source>
        <tissue evidence="11">Gonads</tissue>
    </source>
</reference>
<dbReference type="GO" id="GO:0007165">
    <property type="term" value="P:signal transduction"/>
    <property type="evidence" value="ECO:0007669"/>
    <property type="project" value="UniProtKB-KW"/>
</dbReference>
<dbReference type="PANTHER" id="PTHR21137">
    <property type="entry name" value="ODORANT RECEPTOR"/>
    <property type="match status" value="1"/>
</dbReference>
<evidence type="ECO:0000256" key="5">
    <source>
        <dbReference type="ARBA" id="ARBA00022725"/>
    </source>
</evidence>
<accession>A0A6J2YLF6</accession>
<evidence type="ECO:0000256" key="9">
    <source>
        <dbReference type="ARBA" id="ARBA00023224"/>
    </source>
</evidence>
<dbReference type="GO" id="GO:0005549">
    <property type="term" value="F:odorant binding"/>
    <property type="evidence" value="ECO:0007669"/>
    <property type="project" value="InterPro"/>
</dbReference>
<dbReference type="AlphaFoldDB" id="A0A6J2YLF6"/>
<gene>
    <name evidence="11" type="primary">LOC115888212</name>
</gene>
<dbReference type="GO" id="GO:0004984">
    <property type="term" value="F:olfactory receptor activity"/>
    <property type="evidence" value="ECO:0007669"/>
    <property type="project" value="InterPro"/>
</dbReference>
<evidence type="ECO:0000256" key="7">
    <source>
        <dbReference type="ARBA" id="ARBA00023136"/>
    </source>
</evidence>
<evidence type="ECO:0000256" key="6">
    <source>
        <dbReference type="ARBA" id="ARBA00022989"/>
    </source>
</evidence>
<dbReference type="Proteomes" id="UP000504635">
    <property type="component" value="Unplaced"/>
</dbReference>
<name>A0A6J2YLF6_SITOR</name>
<comment type="subcellular location">
    <subcellularLocation>
        <location evidence="1">Cell membrane</location>
        <topology evidence="1">Multi-pass membrane protein</topology>
    </subcellularLocation>
</comment>
<evidence type="ECO:0000256" key="3">
    <source>
        <dbReference type="ARBA" id="ARBA00022606"/>
    </source>
</evidence>
<evidence type="ECO:0000256" key="8">
    <source>
        <dbReference type="ARBA" id="ARBA00023170"/>
    </source>
</evidence>
<keyword evidence="10" id="KW-1185">Reference proteome</keyword>
<protein>
    <submittedName>
        <fullName evidence="11">Odorant receptor 30a-like</fullName>
    </submittedName>
</protein>
<sequence>MDEESELLKSGDDELIKCYMKQINAWKLVAQSIQYCVTFTPYVTLLFLQILAYTHVANEIIIQSTAIATAAYDSEWYHFNDEYKKRLLFLIIRAQKPLSMNIGSFGPMTKETALFMIRAVYSYIAFFNNSD</sequence>
<keyword evidence="3" id="KW-0716">Sensory transduction</keyword>
<keyword evidence="2" id="KW-1003">Cell membrane</keyword>
<dbReference type="PANTHER" id="PTHR21137:SF3">
    <property type="entry name" value="ODORANT RECEPTOR 30A-RELATED"/>
    <property type="match status" value="1"/>
</dbReference>
<keyword evidence="7" id="KW-0472">Membrane</keyword>
<dbReference type="InterPro" id="IPR004117">
    <property type="entry name" value="7tm6_olfct_rcpt"/>
</dbReference>
<evidence type="ECO:0000313" key="10">
    <source>
        <dbReference type="Proteomes" id="UP000504635"/>
    </source>
</evidence>
<proteinExistence type="predicted"/>
<evidence type="ECO:0000256" key="1">
    <source>
        <dbReference type="ARBA" id="ARBA00004651"/>
    </source>
</evidence>
<organism evidence="10 11">
    <name type="scientific">Sitophilus oryzae</name>
    <name type="common">Rice weevil</name>
    <name type="synonym">Curculio oryzae</name>
    <dbReference type="NCBI Taxonomy" id="7048"/>
    <lineage>
        <taxon>Eukaryota</taxon>
        <taxon>Metazoa</taxon>
        <taxon>Ecdysozoa</taxon>
        <taxon>Arthropoda</taxon>
        <taxon>Hexapoda</taxon>
        <taxon>Insecta</taxon>
        <taxon>Pterygota</taxon>
        <taxon>Neoptera</taxon>
        <taxon>Endopterygota</taxon>
        <taxon>Coleoptera</taxon>
        <taxon>Polyphaga</taxon>
        <taxon>Cucujiformia</taxon>
        <taxon>Curculionidae</taxon>
        <taxon>Dryophthorinae</taxon>
        <taxon>Sitophilus</taxon>
    </lineage>
</organism>
<dbReference type="InParanoid" id="A0A6J2YLF6"/>
<keyword evidence="5" id="KW-0552">Olfaction</keyword>
<dbReference type="Pfam" id="PF02949">
    <property type="entry name" value="7tm_6"/>
    <property type="match status" value="1"/>
</dbReference>
<evidence type="ECO:0000256" key="2">
    <source>
        <dbReference type="ARBA" id="ARBA00022475"/>
    </source>
</evidence>
<keyword evidence="8" id="KW-0675">Receptor</keyword>
<evidence type="ECO:0000256" key="4">
    <source>
        <dbReference type="ARBA" id="ARBA00022692"/>
    </source>
</evidence>
<dbReference type="KEGG" id="soy:115888212"/>
<evidence type="ECO:0000313" key="11">
    <source>
        <dbReference type="RefSeq" id="XP_030763705.1"/>
    </source>
</evidence>